<dbReference type="Gene3D" id="1.20.5.1930">
    <property type="match status" value="1"/>
</dbReference>
<dbReference type="InterPro" id="IPR011712">
    <property type="entry name" value="Sig_transdc_His_kin_sub3_dim/P"/>
</dbReference>
<keyword evidence="2" id="KW-0418">Kinase</keyword>
<dbReference type="PANTHER" id="PTHR24421">
    <property type="entry name" value="NITRATE/NITRITE SENSOR PROTEIN NARX-RELATED"/>
    <property type="match status" value="1"/>
</dbReference>
<evidence type="ECO:0000313" key="5">
    <source>
        <dbReference type="EMBL" id="MEX6428584.1"/>
    </source>
</evidence>
<dbReference type="InterPro" id="IPR036890">
    <property type="entry name" value="HATPase_C_sf"/>
</dbReference>
<dbReference type="CDD" id="cd16917">
    <property type="entry name" value="HATPase_UhpB-NarQ-NarX-like"/>
    <property type="match status" value="1"/>
</dbReference>
<dbReference type="Gene3D" id="3.30.565.10">
    <property type="entry name" value="Histidine kinase-like ATPase, C-terminal domain"/>
    <property type="match status" value="1"/>
</dbReference>
<dbReference type="Pfam" id="PF02518">
    <property type="entry name" value="HATPase_c"/>
    <property type="match status" value="1"/>
</dbReference>
<dbReference type="PANTHER" id="PTHR24421:SF56">
    <property type="entry name" value="OXYGEN SENSOR HISTIDINE KINASE RESPONSE REGULATOR DOST"/>
    <property type="match status" value="1"/>
</dbReference>
<dbReference type="Proteomes" id="UP001560267">
    <property type="component" value="Unassembled WGS sequence"/>
</dbReference>
<dbReference type="InterPro" id="IPR003018">
    <property type="entry name" value="GAF"/>
</dbReference>
<dbReference type="InterPro" id="IPR003594">
    <property type="entry name" value="HATPase_dom"/>
</dbReference>
<evidence type="ECO:0000256" key="3">
    <source>
        <dbReference type="ARBA" id="ARBA00023012"/>
    </source>
</evidence>
<comment type="caution">
    <text evidence="5">The sequence shown here is derived from an EMBL/GenBank/DDBJ whole genome shotgun (WGS) entry which is preliminary data.</text>
</comment>
<feature type="domain" description="GAF" evidence="4">
    <location>
        <begin position="31"/>
        <end position="180"/>
    </location>
</feature>
<protein>
    <submittedName>
        <fullName evidence="5">GAF domain-containing protein</fullName>
    </submittedName>
</protein>
<dbReference type="RefSeq" id="WP_298403293.1">
    <property type="nucleotide sequence ID" value="NZ_JBFSHR010000004.1"/>
</dbReference>
<keyword evidence="1" id="KW-0808">Transferase</keyword>
<sequence>MTNLVVVDRLVNEPRLKDLFAALIDVVSKVDMDQTLSLLAEHARNLTRSRYAAIGVLDPEHNDRLLDFVTSGISDEERQRIGTLPSGRGLLGAVISSKAPIISNSIARDPRAVGFPLHHPQMHHFLGVPIFTTERIFGNIYVTDRRDGAPYDEIDQAILESLATGAAAVINNLLLRQALARAEVEDDRARIARDLHDDIVQRLFAVGLQLQAALPTIAIPTASSLVRQAIDDLDNAIAEIRTTIFELEATRSDSARAEILDLASRLCIVAGLQHHVVFTGPIDTVLSGATKALALNVVRELITNVIKHAQANETRIEIGVSDVLTIVVADDGIGISDQPQPGHGIANLHAKAAGHGGTFSISPSPLGGSRAAFIVPLG</sequence>
<reference evidence="5 6" key="1">
    <citation type="submission" date="2024-07" db="EMBL/GenBank/DDBJ databases">
        <title>Draft Genome Sequence of Ferrimicrobium acidiphilum Strain YE2023, Isolated from a Pulp of Bioleach Reactor.</title>
        <authorList>
            <person name="Elkina Y.A."/>
            <person name="Bulaeva A.G."/>
            <person name="Beletsky A.V."/>
            <person name="Mardanov A.V."/>
        </authorList>
    </citation>
    <scope>NUCLEOTIDE SEQUENCE [LARGE SCALE GENOMIC DNA]</scope>
    <source>
        <strain evidence="5 6">YE2023</strain>
    </source>
</reference>
<evidence type="ECO:0000313" key="6">
    <source>
        <dbReference type="Proteomes" id="UP001560267"/>
    </source>
</evidence>
<evidence type="ECO:0000259" key="4">
    <source>
        <dbReference type="SMART" id="SM00065"/>
    </source>
</evidence>
<dbReference type="SMART" id="SM00065">
    <property type="entry name" value="GAF"/>
    <property type="match status" value="1"/>
</dbReference>
<dbReference type="Pfam" id="PF07730">
    <property type="entry name" value="HisKA_3"/>
    <property type="match status" value="1"/>
</dbReference>
<evidence type="ECO:0000256" key="1">
    <source>
        <dbReference type="ARBA" id="ARBA00022679"/>
    </source>
</evidence>
<dbReference type="Gene3D" id="3.30.450.40">
    <property type="match status" value="1"/>
</dbReference>
<dbReference type="InterPro" id="IPR029016">
    <property type="entry name" value="GAF-like_dom_sf"/>
</dbReference>
<name>A0ABV3XZ43_9ACTN</name>
<dbReference type="EMBL" id="JBFSHR010000004">
    <property type="protein sequence ID" value="MEX6428584.1"/>
    <property type="molecule type" value="Genomic_DNA"/>
</dbReference>
<organism evidence="5 6">
    <name type="scientific">Ferrimicrobium acidiphilum</name>
    <dbReference type="NCBI Taxonomy" id="121039"/>
    <lineage>
        <taxon>Bacteria</taxon>
        <taxon>Bacillati</taxon>
        <taxon>Actinomycetota</taxon>
        <taxon>Acidimicrobiia</taxon>
        <taxon>Acidimicrobiales</taxon>
        <taxon>Acidimicrobiaceae</taxon>
        <taxon>Ferrimicrobium</taxon>
    </lineage>
</organism>
<evidence type="ECO:0000256" key="2">
    <source>
        <dbReference type="ARBA" id="ARBA00022777"/>
    </source>
</evidence>
<gene>
    <name evidence="5" type="ORF">AB6A68_01850</name>
</gene>
<keyword evidence="6" id="KW-1185">Reference proteome</keyword>
<accession>A0ABV3XZ43</accession>
<keyword evidence="3" id="KW-0902">Two-component regulatory system</keyword>
<dbReference type="Pfam" id="PF13185">
    <property type="entry name" value="GAF_2"/>
    <property type="match status" value="1"/>
</dbReference>
<proteinExistence type="predicted"/>
<dbReference type="SUPFAM" id="SSF55874">
    <property type="entry name" value="ATPase domain of HSP90 chaperone/DNA topoisomerase II/histidine kinase"/>
    <property type="match status" value="1"/>
</dbReference>
<dbReference type="SUPFAM" id="SSF55781">
    <property type="entry name" value="GAF domain-like"/>
    <property type="match status" value="1"/>
</dbReference>
<dbReference type="InterPro" id="IPR050482">
    <property type="entry name" value="Sensor_HK_TwoCompSys"/>
</dbReference>